<evidence type="ECO:0000313" key="3">
    <source>
        <dbReference type="Proteomes" id="UP000182693"/>
    </source>
</evidence>
<reference evidence="2 3" key="1">
    <citation type="journal article" date="2016" name="Environ. Microbiol.">
        <title>Genomic resolution of a cold subsurface aquifer community provides metabolic insights for novel microbes adapted to high CO concentrations.</title>
        <authorList>
            <person name="Probst A.J."/>
            <person name="Castelle C.J."/>
            <person name="Singh A."/>
            <person name="Brown C.T."/>
            <person name="Anantharaman K."/>
            <person name="Sharon I."/>
            <person name="Hug L.A."/>
            <person name="Burstein D."/>
            <person name="Emerson J.B."/>
            <person name="Thomas B.C."/>
            <person name="Banfield J.F."/>
        </authorList>
    </citation>
    <scope>NUCLEOTIDE SEQUENCE [LARGE SCALE GENOMIC DNA]</scope>
    <source>
        <strain evidence="2">CG1_02_39_135</strain>
    </source>
</reference>
<keyword evidence="1" id="KW-0812">Transmembrane</keyword>
<accession>A0A1J4XW26</accession>
<dbReference type="STRING" id="1805425.AUJ30_00005"/>
<organism evidence="2 3">
    <name type="scientific">Candidatus Wolfebacteria bacterium CG1_02_39_135</name>
    <dbReference type="NCBI Taxonomy" id="1805425"/>
    <lineage>
        <taxon>Bacteria</taxon>
        <taxon>Candidatus Wolfeibacteriota</taxon>
    </lineage>
</organism>
<name>A0A1J4XW26_9BACT</name>
<dbReference type="AlphaFoldDB" id="A0A1J4XW26"/>
<keyword evidence="1" id="KW-0472">Membrane</keyword>
<keyword evidence="1" id="KW-1133">Transmembrane helix</keyword>
<evidence type="ECO:0008006" key="4">
    <source>
        <dbReference type="Google" id="ProtNLM"/>
    </source>
</evidence>
<gene>
    <name evidence="2" type="ORF">AUJ30_00005</name>
</gene>
<sequence length="177" mass="18939">MKILNPKSYILNSNSKGFTIIEMLVIIGTLSLISAILIINIRSGGQQVILFREQAKILSILSKAKSLGVATFGKTGVPCGYGVHFEAPSTFLIFKDLAGDCQVSDKRYSGGAEIYEAFQLDPVLKFDTLTLSDVIFIPPDPSVVITPSQDEATVVIKVIKSGTSATIKINSAGQIST</sequence>
<protein>
    <recommendedName>
        <fullName evidence="4">General secretion pathway GspH domain-containing protein</fullName>
    </recommendedName>
</protein>
<evidence type="ECO:0000256" key="1">
    <source>
        <dbReference type="SAM" id="Phobius"/>
    </source>
</evidence>
<dbReference type="EMBL" id="MNWX01000001">
    <property type="protein sequence ID" value="OIO65932.1"/>
    <property type="molecule type" value="Genomic_DNA"/>
</dbReference>
<dbReference type="Proteomes" id="UP000182693">
    <property type="component" value="Unassembled WGS sequence"/>
</dbReference>
<feature type="transmembrane region" description="Helical" evidence="1">
    <location>
        <begin position="20"/>
        <end position="41"/>
    </location>
</feature>
<evidence type="ECO:0000313" key="2">
    <source>
        <dbReference type="EMBL" id="OIO65932.1"/>
    </source>
</evidence>
<proteinExistence type="predicted"/>
<comment type="caution">
    <text evidence="2">The sequence shown here is derived from an EMBL/GenBank/DDBJ whole genome shotgun (WGS) entry which is preliminary data.</text>
</comment>